<organism evidence="3 4">
    <name type="scientific">Metapseudomonas furukawaii</name>
    <name type="common">Pseudomonas furukawaii</name>
    <dbReference type="NCBI Taxonomy" id="1149133"/>
    <lineage>
        <taxon>Bacteria</taxon>
        <taxon>Pseudomonadati</taxon>
        <taxon>Pseudomonadota</taxon>
        <taxon>Gammaproteobacteria</taxon>
        <taxon>Pseudomonadales</taxon>
        <taxon>Pseudomonadaceae</taxon>
        <taxon>Metapseudomonas</taxon>
    </lineage>
</organism>
<evidence type="ECO:0000256" key="1">
    <source>
        <dbReference type="ARBA" id="ARBA00009981"/>
    </source>
</evidence>
<name>A0AAD1C4G4_METFU</name>
<protein>
    <recommendedName>
        <fullName evidence="2">Antitoxin</fullName>
    </recommendedName>
</protein>
<reference evidence="4" key="1">
    <citation type="submission" date="2015-05" db="EMBL/GenBank/DDBJ databases">
        <title>Draft genome sequencing of a biphenyl-degrading bacterium, Pseudomonas balearica KF707 (=NBRC110670).</title>
        <authorList>
            <person name="Kimura N."/>
            <person name="Hirose J."/>
            <person name="Watanabe T."/>
            <person name="Suenaga H."/>
            <person name="Fujihara H."/>
            <person name="Noguchi M."/>
            <person name="Hashimoto M."/>
            <person name="Shimodaira J."/>
            <person name="Tsuchikane K."/>
            <person name="Hosoyama A."/>
            <person name="Yamazoe A."/>
            <person name="Fujita N."/>
            <person name="Furukawa K."/>
        </authorList>
    </citation>
    <scope>NUCLEOTIDE SEQUENCE [LARGE SCALE GENOMIC DNA]</scope>
    <source>
        <strain evidence="4">DSM 10086 / NBRC 110670 / KF707</strain>
    </source>
</reference>
<evidence type="ECO:0000256" key="2">
    <source>
        <dbReference type="RuleBase" id="RU362080"/>
    </source>
</evidence>
<reference evidence="3 4" key="2">
    <citation type="journal article" date="2017" name="Int. J. Syst. Evol. Microbiol.">
        <title>Pseudomonas furukawaii sp. nov., a polychlorinated biphenyl-degrading bacterium isolated from biphenyl-contaminated soil in Japan.</title>
        <authorList>
            <person name="Kimura N."/>
            <person name="Watanabe T."/>
            <person name="Suenaga H."/>
            <person name="Fujihara H."/>
            <person name="Futagami T."/>
            <person name="Goto M."/>
            <person name="Hanada S."/>
            <person name="Hirose J."/>
        </authorList>
    </citation>
    <scope>NUCLEOTIDE SEQUENCE [LARGE SCALE GENOMIC DNA]</scope>
    <source>
        <strain evidence="4">DSM 10086 / NBRC 110670 / KF707</strain>
    </source>
</reference>
<dbReference type="AlphaFoldDB" id="A0AAD1C4G4"/>
<dbReference type="KEGG" id="pfuw:KF707C_48420"/>
<comment type="function">
    <text evidence="2">Antitoxin component of a type II toxin-antitoxin (TA) system.</text>
</comment>
<keyword evidence="4" id="KW-1185">Reference proteome</keyword>
<accession>A0AAD1C4G4</accession>
<sequence>MRVVNFTDARNNLKKVIDDVVDDSDFTIISRRDAPDAVLLSLDSFNSLMETVHLLKSPANAAHLARSLAQMEADNTVVRDLVLDEEQATR</sequence>
<dbReference type="InterPro" id="IPR036165">
    <property type="entry name" value="YefM-like_sf"/>
</dbReference>
<evidence type="ECO:0000313" key="3">
    <source>
        <dbReference type="EMBL" id="BAU76530.1"/>
    </source>
</evidence>
<evidence type="ECO:0000313" key="4">
    <source>
        <dbReference type="Proteomes" id="UP000218554"/>
    </source>
</evidence>
<dbReference type="InterPro" id="IPR006442">
    <property type="entry name" value="Antitoxin_Phd/YefM"/>
</dbReference>
<dbReference type="Gene3D" id="6.10.250.330">
    <property type="match status" value="1"/>
</dbReference>
<dbReference type="Gene3D" id="3.40.1620.10">
    <property type="entry name" value="YefM-like domain"/>
    <property type="match status" value="1"/>
</dbReference>
<dbReference type="Pfam" id="PF02604">
    <property type="entry name" value="PhdYeFM_antitox"/>
    <property type="match status" value="1"/>
</dbReference>
<dbReference type="NCBIfam" id="TIGR01552">
    <property type="entry name" value="phd_fam"/>
    <property type="match status" value="1"/>
</dbReference>
<dbReference type="Proteomes" id="UP000218554">
    <property type="component" value="Chromosome"/>
</dbReference>
<comment type="similarity">
    <text evidence="1 2">Belongs to the phD/YefM antitoxin family.</text>
</comment>
<dbReference type="EMBL" id="AP014862">
    <property type="protein sequence ID" value="BAU76530.1"/>
    <property type="molecule type" value="Genomic_DNA"/>
</dbReference>
<dbReference type="SUPFAM" id="SSF143120">
    <property type="entry name" value="YefM-like"/>
    <property type="match status" value="1"/>
</dbReference>
<dbReference type="PANTHER" id="PTHR33713:SF6">
    <property type="entry name" value="ANTITOXIN YEFM"/>
    <property type="match status" value="1"/>
</dbReference>
<proteinExistence type="inferred from homology"/>
<dbReference type="RefSeq" id="WP_004422802.1">
    <property type="nucleotide sequence ID" value="NZ_AJMR01000229.1"/>
</dbReference>
<dbReference type="PANTHER" id="PTHR33713">
    <property type="entry name" value="ANTITOXIN YAFN-RELATED"/>
    <property type="match status" value="1"/>
</dbReference>
<dbReference type="InterPro" id="IPR051405">
    <property type="entry name" value="phD/YefM_antitoxin"/>
</dbReference>
<gene>
    <name evidence="3" type="ORF">KF707C_48420</name>
</gene>